<evidence type="ECO:0000313" key="7">
    <source>
        <dbReference type="Proteomes" id="UP000319852"/>
    </source>
</evidence>
<dbReference type="AlphaFoldDB" id="A0A517MSR9"/>
<comment type="similarity">
    <text evidence="1">Belongs to the heat shock protein 90 family.</text>
</comment>
<dbReference type="PIRSF" id="PIRSF002583">
    <property type="entry name" value="Hsp90"/>
    <property type="match status" value="1"/>
</dbReference>
<name>A0A517MSR9_9BACT</name>
<proteinExistence type="inferred from homology"/>
<gene>
    <name evidence="6" type="primary">htpG</name>
    <name evidence="6" type="ORF">HG15A2_12040</name>
</gene>
<dbReference type="InterPro" id="IPR020568">
    <property type="entry name" value="Ribosomal_Su5_D2-typ_SF"/>
</dbReference>
<dbReference type="Proteomes" id="UP000319852">
    <property type="component" value="Chromosome"/>
</dbReference>
<dbReference type="Gene3D" id="3.30.230.80">
    <property type="match status" value="1"/>
</dbReference>
<dbReference type="Pfam" id="PF13589">
    <property type="entry name" value="HATPase_c_3"/>
    <property type="match status" value="1"/>
</dbReference>
<keyword evidence="3 5" id="KW-0067">ATP-binding</keyword>
<evidence type="ECO:0000256" key="3">
    <source>
        <dbReference type="ARBA" id="ARBA00022840"/>
    </source>
</evidence>
<dbReference type="GO" id="GO:0005524">
    <property type="term" value="F:ATP binding"/>
    <property type="evidence" value="ECO:0007669"/>
    <property type="project" value="UniProtKB-KW"/>
</dbReference>
<dbReference type="GO" id="GO:0016887">
    <property type="term" value="F:ATP hydrolysis activity"/>
    <property type="evidence" value="ECO:0007669"/>
    <property type="project" value="InterPro"/>
</dbReference>
<dbReference type="GO" id="GO:0140662">
    <property type="term" value="F:ATP-dependent protein folding chaperone"/>
    <property type="evidence" value="ECO:0007669"/>
    <property type="project" value="InterPro"/>
</dbReference>
<feature type="binding site" evidence="5">
    <location>
        <position position="59"/>
    </location>
    <ligand>
        <name>ATP</name>
        <dbReference type="ChEBI" id="CHEBI:30616"/>
    </ligand>
</feature>
<dbReference type="KEGG" id="amob:HG15A2_12040"/>
<dbReference type="InterPro" id="IPR020575">
    <property type="entry name" value="Hsp90_N"/>
</dbReference>
<evidence type="ECO:0000256" key="5">
    <source>
        <dbReference type="PIRSR" id="PIRSR002583-1"/>
    </source>
</evidence>
<evidence type="ECO:0000256" key="1">
    <source>
        <dbReference type="ARBA" id="ARBA00008239"/>
    </source>
</evidence>
<organism evidence="6 7">
    <name type="scientific">Adhaeretor mobilis</name>
    <dbReference type="NCBI Taxonomy" id="1930276"/>
    <lineage>
        <taxon>Bacteria</taxon>
        <taxon>Pseudomonadati</taxon>
        <taxon>Planctomycetota</taxon>
        <taxon>Planctomycetia</taxon>
        <taxon>Pirellulales</taxon>
        <taxon>Lacipirellulaceae</taxon>
        <taxon>Adhaeretor</taxon>
    </lineage>
</organism>
<keyword evidence="2 5" id="KW-0547">Nucleotide-binding</keyword>
<feature type="binding site" evidence="5">
    <location>
        <position position="183"/>
    </location>
    <ligand>
        <name>ATP</name>
        <dbReference type="ChEBI" id="CHEBI:30616"/>
    </ligand>
</feature>
<evidence type="ECO:0000313" key="6">
    <source>
        <dbReference type="EMBL" id="QDS97936.1"/>
    </source>
</evidence>
<dbReference type="EMBL" id="CP036263">
    <property type="protein sequence ID" value="QDS97936.1"/>
    <property type="molecule type" value="Genomic_DNA"/>
</dbReference>
<sequence>MCSINCNQGNCDYPIRFFCDRKIEVAENKFQVNLRGMIALLSDHLYSTPQVFVRELLQNAHDAITARQTHERNHQGEVRIEIASGQKGGPATLTIQDNGIGLSESEVREFLATIGNSSKQGVLEAEDYLGQFGIGLLSAFVVSDEIAVVTKSVNENAPAVEWRGRADGSYTLRTLDIELEPGTQVFLRSREDASELFSPENFLAAARRFGAHLPTPIIVTSGSSQELINEEPPWGLPSSLNAQEQRERWLQYGRETLGTDFLDVFPISSEAGGVEGVAYLSPRAASAPAKQAHRVYLKGMLVSESIDELLPSWAFFVRCVVNTTSLKPTASRESFLENQQLSEARETLGECIRGYLLQLAKYERAKLDAILAIHHLPIKALAVDDDDFYRIVIGWLPFETSLGRMTLNECLRTDPLIRFSPTYDQFRQISSVAAAQGFCVINAGFTYDSELLEKLPVAFPERRCEQVDIEQLVDAFEPLSLEERDGTHDLARLADLVLQPYRCSAQVQKFSPTELPTLYTANDASTFLRSIEQTQEETNQLWSSILGNVAENATASAYAQLTLNYNNPLIKRLAEISDKNLVGRAVEMLYIQSLLLGHFPLGPKESSLLGQGVLGLIEYALKGSQESEGREHE</sequence>
<dbReference type="PRINTS" id="PR00775">
    <property type="entry name" value="HEATSHOCK90"/>
</dbReference>
<dbReference type="SUPFAM" id="SSF55874">
    <property type="entry name" value="ATPase domain of HSP90 chaperone/DNA topoisomerase II/histidine kinase"/>
    <property type="match status" value="1"/>
</dbReference>
<dbReference type="InterPro" id="IPR036890">
    <property type="entry name" value="HATPase_C_sf"/>
</dbReference>
<feature type="binding site" evidence="5">
    <location>
        <position position="55"/>
    </location>
    <ligand>
        <name>ATP</name>
        <dbReference type="ChEBI" id="CHEBI:30616"/>
    </ligand>
</feature>
<dbReference type="GO" id="GO:0051082">
    <property type="term" value="F:unfolded protein binding"/>
    <property type="evidence" value="ECO:0007669"/>
    <property type="project" value="InterPro"/>
</dbReference>
<evidence type="ECO:0000256" key="2">
    <source>
        <dbReference type="ARBA" id="ARBA00022741"/>
    </source>
</evidence>
<keyword evidence="4" id="KW-0143">Chaperone</keyword>
<keyword evidence="7" id="KW-1185">Reference proteome</keyword>
<evidence type="ECO:0000256" key="4">
    <source>
        <dbReference type="ARBA" id="ARBA00023186"/>
    </source>
</evidence>
<dbReference type="PANTHER" id="PTHR11528">
    <property type="entry name" value="HEAT SHOCK PROTEIN 90 FAMILY MEMBER"/>
    <property type="match status" value="1"/>
</dbReference>
<feature type="binding site" evidence="5">
    <location>
        <position position="97"/>
    </location>
    <ligand>
        <name>ATP</name>
        <dbReference type="ChEBI" id="CHEBI:30616"/>
    </ligand>
</feature>
<dbReference type="OrthoDB" id="9802640at2"/>
<dbReference type="Gene3D" id="3.30.565.10">
    <property type="entry name" value="Histidine kinase-like ATPase, C-terminal domain"/>
    <property type="match status" value="1"/>
</dbReference>
<reference evidence="6 7" key="1">
    <citation type="submission" date="2019-02" db="EMBL/GenBank/DDBJ databases">
        <title>Deep-cultivation of Planctomycetes and their phenomic and genomic characterization uncovers novel biology.</title>
        <authorList>
            <person name="Wiegand S."/>
            <person name="Jogler M."/>
            <person name="Boedeker C."/>
            <person name="Pinto D."/>
            <person name="Vollmers J."/>
            <person name="Rivas-Marin E."/>
            <person name="Kohn T."/>
            <person name="Peeters S.H."/>
            <person name="Heuer A."/>
            <person name="Rast P."/>
            <person name="Oberbeckmann S."/>
            <person name="Bunk B."/>
            <person name="Jeske O."/>
            <person name="Meyerdierks A."/>
            <person name="Storesund J.E."/>
            <person name="Kallscheuer N."/>
            <person name="Luecker S."/>
            <person name="Lage O.M."/>
            <person name="Pohl T."/>
            <person name="Merkel B.J."/>
            <person name="Hornburger P."/>
            <person name="Mueller R.-W."/>
            <person name="Bruemmer F."/>
            <person name="Labrenz M."/>
            <person name="Spormann A.M."/>
            <person name="Op den Camp H."/>
            <person name="Overmann J."/>
            <person name="Amann R."/>
            <person name="Jetten M.S.M."/>
            <person name="Mascher T."/>
            <person name="Medema M.H."/>
            <person name="Devos D.P."/>
            <person name="Kaster A.-K."/>
            <person name="Ovreas L."/>
            <person name="Rohde M."/>
            <person name="Galperin M.Y."/>
            <person name="Jogler C."/>
        </authorList>
    </citation>
    <scope>NUCLEOTIDE SEQUENCE [LARGE SCALE GENOMIC DNA]</scope>
    <source>
        <strain evidence="6 7">HG15A2</strain>
    </source>
</reference>
<protein>
    <submittedName>
        <fullName evidence="6">Chaperone protein HtpG</fullName>
    </submittedName>
</protein>
<dbReference type="InterPro" id="IPR001404">
    <property type="entry name" value="Hsp90_fam"/>
</dbReference>
<dbReference type="NCBIfam" id="NF010683">
    <property type="entry name" value="PRK14083.1"/>
    <property type="match status" value="1"/>
</dbReference>
<accession>A0A517MSR9</accession>
<dbReference type="SUPFAM" id="SSF54211">
    <property type="entry name" value="Ribosomal protein S5 domain 2-like"/>
    <property type="match status" value="1"/>
</dbReference>